<dbReference type="InterPro" id="IPR006771">
    <property type="entry name" value="CetA-like"/>
</dbReference>
<evidence type="ECO:0000313" key="3">
    <source>
        <dbReference type="Proteomes" id="UP000253664"/>
    </source>
</evidence>
<dbReference type="Proteomes" id="UP000253664">
    <property type="component" value="Unassembled WGS sequence"/>
</dbReference>
<organism evidence="2 3">
    <name type="scientific">Ophiocordyceps polyrhachis-furcata BCC 54312</name>
    <dbReference type="NCBI Taxonomy" id="1330021"/>
    <lineage>
        <taxon>Eukaryota</taxon>
        <taxon>Fungi</taxon>
        <taxon>Dikarya</taxon>
        <taxon>Ascomycota</taxon>
        <taxon>Pezizomycotina</taxon>
        <taxon>Sordariomycetes</taxon>
        <taxon>Hypocreomycetidae</taxon>
        <taxon>Hypocreales</taxon>
        <taxon>Ophiocordycipitaceae</taxon>
        <taxon>Ophiocordyceps</taxon>
    </lineage>
</organism>
<comment type="caution">
    <text evidence="2">The sequence shown here is derived from an EMBL/GenBank/DDBJ whole genome shotgun (WGS) entry which is preliminary data.</text>
</comment>
<feature type="signal peptide" evidence="1">
    <location>
        <begin position="1"/>
        <end position="19"/>
    </location>
</feature>
<sequence>MVKVLDIVLLGALSSVASAIGNARIVNNCPFPVTITPVGNGQEFPSQTLARGSSYGEPFTTDSRSTGRDLKVTVSPGTPANSPHTVFGYTLAGSTIWYNLSDNGGGHPFQGHRLLQASGNPTCPRNDWPDGVQPSGNQVRNCDANSDVTLTLCA</sequence>
<reference evidence="2 3" key="1">
    <citation type="journal article" date="2015" name="BMC Genomics">
        <title>Insights from the genome of Ophiocordyceps polyrhachis-furcata to pathogenicity and host specificity in insect fungi.</title>
        <authorList>
            <person name="Wichadakul D."/>
            <person name="Kobmoo N."/>
            <person name="Ingsriswang S."/>
            <person name="Tangphatsornruang S."/>
            <person name="Chantasingh D."/>
            <person name="Luangsa-ard J.J."/>
            <person name="Eurwilaichitr L."/>
        </authorList>
    </citation>
    <scope>NUCLEOTIDE SEQUENCE [LARGE SCALE GENOMIC DNA]</scope>
    <source>
        <strain evidence="2 3">BCC 54312</strain>
    </source>
</reference>
<dbReference type="AlphaFoldDB" id="A0A367LEY0"/>
<protein>
    <recommendedName>
        <fullName evidence="4">Bys1 family protein</fullName>
    </recommendedName>
</protein>
<dbReference type="EMBL" id="LKCN02000007">
    <property type="protein sequence ID" value="RCI12971.1"/>
    <property type="molecule type" value="Genomic_DNA"/>
</dbReference>
<dbReference type="OrthoDB" id="3682664at2759"/>
<evidence type="ECO:0000256" key="1">
    <source>
        <dbReference type="SAM" id="SignalP"/>
    </source>
</evidence>
<name>A0A367LEY0_9HYPO</name>
<evidence type="ECO:0008006" key="4">
    <source>
        <dbReference type="Google" id="ProtNLM"/>
    </source>
</evidence>
<feature type="chain" id="PRO_5016644522" description="Bys1 family protein" evidence="1">
    <location>
        <begin position="20"/>
        <end position="154"/>
    </location>
</feature>
<dbReference type="STRING" id="1330021.A0A367LEY0"/>
<accession>A0A367LEY0</accession>
<dbReference type="PANTHER" id="PTHR36195:SF4">
    <property type="entry name" value="DOMAIN PROTEIN, PUTATIVE (AFU_ORTHOLOGUE AFUA_5G01990)-RELATED"/>
    <property type="match status" value="1"/>
</dbReference>
<gene>
    <name evidence="2" type="ORF">L249_0482</name>
</gene>
<dbReference type="PANTHER" id="PTHR36195">
    <property type="entry name" value="DOMAIN PROTEIN, PUTATIVE (AFU_ORTHOLOGUE AFUA_5G01990)-RELATED-RELATED"/>
    <property type="match status" value="1"/>
</dbReference>
<proteinExistence type="predicted"/>
<keyword evidence="3" id="KW-1185">Reference proteome</keyword>
<dbReference type="Pfam" id="PF04681">
    <property type="entry name" value="Bys1"/>
    <property type="match status" value="1"/>
</dbReference>
<keyword evidence="1" id="KW-0732">Signal</keyword>
<evidence type="ECO:0000313" key="2">
    <source>
        <dbReference type="EMBL" id="RCI12971.1"/>
    </source>
</evidence>